<feature type="compositionally biased region" description="Basic and acidic residues" evidence="1">
    <location>
        <begin position="536"/>
        <end position="556"/>
    </location>
</feature>
<dbReference type="PaxDb" id="35128-Thaps9092"/>
<feature type="compositionally biased region" description="Basic and acidic residues" evidence="1">
    <location>
        <begin position="402"/>
        <end position="419"/>
    </location>
</feature>
<feature type="compositionally biased region" description="Low complexity" evidence="1">
    <location>
        <begin position="108"/>
        <end position="119"/>
    </location>
</feature>
<dbReference type="GeneID" id="7445828"/>
<keyword evidence="3" id="KW-1185">Reference proteome</keyword>
<reference evidence="2 3" key="2">
    <citation type="journal article" date="2008" name="Nature">
        <title>The Phaeodactylum genome reveals the evolutionary history of diatom genomes.</title>
        <authorList>
            <person name="Bowler C."/>
            <person name="Allen A.E."/>
            <person name="Badger J.H."/>
            <person name="Grimwood J."/>
            <person name="Jabbari K."/>
            <person name="Kuo A."/>
            <person name="Maheswari U."/>
            <person name="Martens C."/>
            <person name="Maumus F."/>
            <person name="Otillar R.P."/>
            <person name="Rayko E."/>
            <person name="Salamov A."/>
            <person name="Vandepoele K."/>
            <person name="Beszteri B."/>
            <person name="Gruber A."/>
            <person name="Heijde M."/>
            <person name="Katinka M."/>
            <person name="Mock T."/>
            <person name="Valentin K."/>
            <person name="Verret F."/>
            <person name="Berges J.A."/>
            <person name="Brownlee C."/>
            <person name="Cadoret J.P."/>
            <person name="Chiovitti A."/>
            <person name="Choi C.J."/>
            <person name="Coesel S."/>
            <person name="De Martino A."/>
            <person name="Detter J.C."/>
            <person name="Durkin C."/>
            <person name="Falciatore A."/>
            <person name="Fournet J."/>
            <person name="Haruta M."/>
            <person name="Huysman M.J."/>
            <person name="Jenkins B.D."/>
            <person name="Jiroutova K."/>
            <person name="Jorgensen R.E."/>
            <person name="Joubert Y."/>
            <person name="Kaplan A."/>
            <person name="Kroger N."/>
            <person name="Kroth P.G."/>
            <person name="La Roche J."/>
            <person name="Lindquist E."/>
            <person name="Lommer M."/>
            <person name="Martin-Jezequel V."/>
            <person name="Lopez P.J."/>
            <person name="Lucas S."/>
            <person name="Mangogna M."/>
            <person name="McGinnis K."/>
            <person name="Medlin L.K."/>
            <person name="Montsant A."/>
            <person name="Oudot-Le Secq M.P."/>
            <person name="Napoli C."/>
            <person name="Obornik M."/>
            <person name="Parker M.S."/>
            <person name="Petit J.L."/>
            <person name="Porcel B.M."/>
            <person name="Poulsen N."/>
            <person name="Robison M."/>
            <person name="Rychlewski L."/>
            <person name="Rynearson T.A."/>
            <person name="Schmutz J."/>
            <person name="Shapiro H."/>
            <person name="Siaut M."/>
            <person name="Stanley M."/>
            <person name="Sussman M.R."/>
            <person name="Taylor A.R."/>
            <person name="Vardi A."/>
            <person name="von Dassow P."/>
            <person name="Vyverman W."/>
            <person name="Willis A."/>
            <person name="Wyrwicz L.S."/>
            <person name="Rokhsar D.S."/>
            <person name="Weissenbach J."/>
            <person name="Armbrust E.V."/>
            <person name="Green B.R."/>
            <person name="Van de Peer Y."/>
            <person name="Grigoriev I.V."/>
        </authorList>
    </citation>
    <scope>NUCLEOTIDE SEQUENCE [LARGE SCALE GENOMIC DNA]</scope>
    <source>
        <strain evidence="2 3">CCMP1335</strain>
    </source>
</reference>
<evidence type="ECO:0000313" key="2">
    <source>
        <dbReference type="EMBL" id="EED89480.1"/>
    </source>
</evidence>
<organism evidence="2 3">
    <name type="scientific">Thalassiosira pseudonana</name>
    <name type="common">Marine diatom</name>
    <name type="synonym">Cyclotella nana</name>
    <dbReference type="NCBI Taxonomy" id="35128"/>
    <lineage>
        <taxon>Eukaryota</taxon>
        <taxon>Sar</taxon>
        <taxon>Stramenopiles</taxon>
        <taxon>Ochrophyta</taxon>
        <taxon>Bacillariophyta</taxon>
        <taxon>Coscinodiscophyceae</taxon>
        <taxon>Thalassiosirophycidae</taxon>
        <taxon>Thalassiosirales</taxon>
        <taxon>Thalassiosiraceae</taxon>
        <taxon>Thalassiosira</taxon>
    </lineage>
</organism>
<dbReference type="AlphaFoldDB" id="B8CAC3"/>
<dbReference type="InParanoid" id="B8CAC3"/>
<dbReference type="EMBL" id="CM000647">
    <property type="protein sequence ID" value="EED89480.1"/>
    <property type="molecule type" value="Genomic_DNA"/>
</dbReference>
<dbReference type="RefSeq" id="XP_002293019.1">
    <property type="nucleotide sequence ID" value="XM_002292983.1"/>
</dbReference>
<gene>
    <name evidence="2" type="ORF">THAPSDRAFT_9092</name>
</gene>
<evidence type="ECO:0000313" key="3">
    <source>
        <dbReference type="Proteomes" id="UP000001449"/>
    </source>
</evidence>
<feature type="region of interest" description="Disordered" evidence="1">
    <location>
        <begin position="463"/>
        <end position="486"/>
    </location>
</feature>
<evidence type="ECO:0000256" key="1">
    <source>
        <dbReference type="SAM" id="MobiDB-lite"/>
    </source>
</evidence>
<dbReference type="Proteomes" id="UP000001449">
    <property type="component" value="Chromosome 12"/>
</dbReference>
<proteinExistence type="predicted"/>
<dbReference type="HOGENOM" id="CLU_470545_0_0_1"/>
<feature type="region of interest" description="Disordered" evidence="1">
    <location>
        <begin position="355"/>
        <end position="374"/>
    </location>
</feature>
<sequence>MMACDEYTDPLGRGSIGLPPISSQAPPPPPRVNATAFQPSLENRPMFPDASFDGGSVMGRLPLRVSHPVLQSQQQQQQPVTAQNQWDESIPPSPMQIYMDRSKHSSESQRSSTESVRQQHQCQERRQPTNEVRGSSPNDGNKMNDREERESPSPPKYGPYQQHYQQLSQHCEGRQDNDHMSSHYAMPPRGSSEPLPFRSGYDDESRNNYDTRSAGHYQSSQKYHDGNTHYYYHRRDEYDQSAGCRQHEYCLRGYDQRDQLQYFDSNRLHRESNYDVRHQVHNTNTPLSPLSLPTFNDVWSPQSDHATTNRYEYHLRGADVDPPLENYTPSGRGLYDESHRYSMQTRGERYNNEKVHSYSGGQFHPQPSPDRYYHEKHYDPMEKYTDMRSVPKQVVYPVPGELPHDQRNYDPSLDKRDDESISSIHSLSSYTTSRRQAPPPPLYHSRQHEYDYDRSQKLRVEVPVSPDMPLPHARHSTRSRGSSASYHRYPQHYQQRYQQHSVGGVYSSAEYNEGRTSRRGPPPSQNKPSHKSSRSIRAEGERKQSEARHQILKEIHQATNMRNTALDDTEKSFGKCKLLR</sequence>
<feature type="compositionally biased region" description="Polar residues" evidence="1">
    <location>
        <begin position="129"/>
        <end position="141"/>
    </location>
</feature>
<dbReference type="KEGG" id="tps:THAPSDRAFT_9092"/>
<feature type="compositionally biased region" description="Low complexity" evidence="1">
    <location>
        <begin position="421"/>
        <end position="433"/>
    </location>
</feature>
<feature type="compositionally biased region" description="Basic and acidic residues" evidence="1">
    <location>
        <begin position="171"/>
        <end position="181"/>
    </location>
</feature>
<feature type="region of interest" description="Disordered" evidence="1">
    <location>
        <begin position="1"/>
        <end position="208"/>
    </location>
</feature>
<reference evidence="2 3" key="1">
    <citation type="journal article" date="2004" name="Science">
        <title>The genome of the diatom Thalassiosira pseudonana: ecology, evolution, and metabolism.</title>
        <authorList>
            <person name="Armbrust E.V."/>
            <person name="Berges J.A."/>
            <person name="Bowler C."/>
            <person name="Green B.R."/>
            <person name="Martinez D."/>
            <person name="Putnam N.H."/>
            <person name="Zhou S."/>
            <person name="Allen A.E."/>
            <person name="Apt K.E."/>
            <person name="Bechner M."/>
            <person name="Brzezinski M.A."/>
            <person name="Chaal B.K."/>
            <person name="Chiovitti A."/>
            <person name="Davis A.K."/>
            <person name="Demarest M.S."/>
            <person name="Detter J.C."/>
            <person name="Glavina T."/>
            <person name="Goodstein D."/>
            <person name="Hadi M.Z."/>
            <person name="Hellsten U."/>
            <person name="Hildebrand M."/>
            <person name="Jenkins B.D."/>
            <person name="Jurka J."/>
            <person name="Kapitonov V.V."/>
            <person name="Kroger N."/>
            <person name="Lau W.W."/>
            <person name="Lane T.W."/>
            <person name="Larimer F.W."/>
            <person name="Lippmeier J.C."/>
            <person name="Lucas S."/>
            <person name="Medina M."/>
            <person name="Montsant A."/>
            <person name="Obornik M."/>
            <person name="Parker M.S."/>
            <person name="Palenik B."/>
            <person name="Pazour G.J."/>
            <person name="Richardson P.M."/>
            <person name="Rynearson T.A."/>
            <person name="Saito M.A."/>
            <person name="Schwartz D.C."/>
            <person name="Thamatrakoln K."/>
            <person name="Valentin K."/>
            <person name="Vardi A."/>
            <person name="Wilkerson F.P."/>
            <person name="Rokhsar D.S."/>
        </authorList>
    </citation>
    <scope>NUCLEOTIDE SEQUENCE [LARGE SCALE GENOMIC DNA]</scope>
    <source>
        <strain evidence="2 3">CCMP1335</strain>
    </source>
</reference>
<feature type="compositionally biased region" description="Low complexity" evidence="1">
    <location>
        <begin position="71"/>
        <end position="85"/>
    </location>
</feature>
<feature type="compositionally biased region" description="Basic and acidic residues" evidence="1">
    <location>
        <begin position="142"/>
        <end position="151"/>
    </location>
</feature>
<feature type="region of interest" description="Disordered" evidence="1">
    <location>
        <begin position="512"/>
        <end position="580"/>
    </location>
</feature>
<accession>B8CAC3</accession>
<feature type="region of interest" description="Disordered" evidence="1">
    <location>
        <begin position="396"/>
        <end position="446"/>
    </location>
</feature>
<name>B8CAC3_THAPS</name>
<protein>
    <submittedName>
        <fullName evidence="2">Uncharacterized protein</fullName>
    </submittedName>
</protein>